<name>A0ABD3VWQ5_SINWO</name>
<gene>
    <name evidence="2" type="ORF">ACJMK2_006473</name>
</gene>
<keyword evidence="3" id="KW-1185">Reference proteome</keyword>
<accession>A0ABD3VWQ5</accession>
<protein>
    <submittedName>
        <fullName evidence="2">Uncharacterized protein</fullName>
    </submittedName>
</protein>
<feature type="signal peptide" evidence="1">
    <location>
        <begin position="1"/>
        <end position="22"/>
    </location>
</feature>
<proteinExistence type="predicted"/>
<reference evidence="2 3" key="1">
    <citation type="submission" date="2024-11" db="EMBL/GenBank/DDBJ databases">
        <title>Chromosome-level genome assembly of the freshwater bivalve Anodonta woodiana.</title>
        <authorList>
            <person name="Chen X."/>
        </authorList>
    </citation>
    <scope>NUCLEOTIDE SEQUENCE [LARGE SCALE GENOMIC DNA]</scope>
    <source>
        <strain evidence="2">MN2024</strain>
        <tissue evidence="2">Gills</tissue>
    </source>
</reference>
<organism evidence="2 3">
    <name type="scientific">Sinanodonta woodiana</name>
    <name type="common">Chinese pond mussel</name>
    <name type="synonym">Anodonta woodiana</name>
    <dbReference type="NCBI Taxonomy" id="1069815"/>
    <lineage>
        <taxon>Eukaryota</taxon>
        <taxon>Metazoa</taxon>
        <taxon>Spiralia</taxon>
        <taxon>Lophotrochozoa</taxon>
        <taxon>Mollusca</taxon>
        <taxon>Bivalvia</taxon>
        <taxon>Autobranchia</taxon>
        <taxon>Heteroconchia</taxon>
        <taxon>Palaeoheterodonta</taxon>
        <taxon>Unionida</taxon>
        <taxon>Unionoidea</taxon>
        <taxon>Unionidae</taxon>
        <taxon>Unioninae</taxon>
        <taxon>Sinanodonta</taxon>
    </lineage>
</organism>
<evidence type="ECO:0000313" key="3">
    <source>
        <dbReference type="Proteomes" id="UP001634394"/>
    </source>
</evidence>
<evidence type="ECO:0000313" key="2">
    <source>
        <dbReference type="EMBL" id="KAL3864820.1"/>
    </source>
</evidence>
<evidence type="ECO:0000256" key="1">
    <source>
        <dbReference type="SAM" id="SignalP"/>
    </source>
</evidence>
<comment type="caution">
    <text evidence="2">The sequence shown here is derived from an EMBL/GenBank/DDBJ whole genome shotgun (WGS) entry which is preliminary data.</text>
</comment>
<dbReference type="EMBL" id="JBJQND010000010">
    <property type="protein sequence ID" value="KAL3864820.1"/>
    <property type="molecule type" value="Genomic_DNA"/>
</dbReference>
<feature type="chain" id="PRO_5044818745" evidence="1">
    <location>
        <begin position="23"/>
        <end position="80"/>
    </location>
</feature>
<keyword evidence="1" id="KW-0732">Signal</keyword>
<dbReference type="Proteomes" id="UP001634394">
    <property type="component" value="Unassembled WGS sequence"/>
</dbReference>
<dbReference type="AlphaFoldDB" id="A0ABD3VWQ5"/>
<sequence>MEVKQITMFSILMIMLVVDVEPCGKVEKRCVIRDGHCSHHPSLIPGSPKWHKMIRRCAATEVCCEHNACVCIYKRLLHLK</sequence>